<feature type="binding site" evidence="7">
    <location>
        <begin position="209"/>
        <end position="212"/>
    </location>
    <ligand>
        <name>substrate</name>
    </ligand>
</feature>
<dbReference type="HAMAP" id="MF_01057">
    <property type="entry name" value="tRNA_methyltr_TrmB"/>
    <property type="match status" value="1"/>
</dbReference>
<dbReference type="GO" id="GO:0008176">
    <property type="term" value="F:tRNA (guanine(46)-N7)-methyltransferase activity"/>
    <property type="evidence" value="ECO:0007669"/>
    <property type="project" value="UniProtKB-EC"/>
</dbReference>
<proteinExistence type="inferred from homology"/>
<evidence type="ECO:0000256" key="3">
    <source>
        <dbReference type="ARBA" id="ARBA00022603"/>
    </source>
</evidence>
<organism evidence="8 9">
    <name type="scientific">Sneathia sanguinegens</name>
    <dbReference type="NCBI Taxonomy" id="40543"/>
    <lineage>
        <taxon>Bacteria</taxon>
        <taxon>Fusobacteriati</taxon>
        <taxon>Fusobacteriota</taxon>
        <taxon>Fusobacteriia</taxon>
        <taxon>Fusobacteriales</taxon>
        <taxon>Leptotrichiaceae</taxon>
        <taxon>Sneathia</taxon>
    </lineage>
</organism>
<evidence type="ECO:0000313" key="9">
    <source>
        <dbReference type="Proteomes" id="UP001225134"/>
    </source>
</evidence>
<keyword evidence="5 7" id="KW-0949">S-adenosyl-L-methionine</keyword>
<sequence>MIEYKGKELWTYFFNKQKINYNPYMFQMPNYEDLLYFSQEEILSFKGKWSSIFENTNDIYFEIGSGSANFLLELATRNPNCNYIGDELRFKRLIFSARKAKNKELKNIKFIRFDASQLDKLFSENELAGLYINFPDPWEKNEKKRIISNDLLDKIYPLLKAGGKIYFKTDHLAYYNSVLELVDKHKNFKVAYHTADLHSTDLVNENIMTEFEHLFTNKLKIKIKYIEISKCGN</sequence>
<comment type="caution">
    <text evidence="8">The sequence shown here is derived from an EMBL/GenBank/DDBJ whole genome shotgun (WGS) entry which is preliminary data.</text>
</comment>
<comment type="catalytic activity">
    <reaction evidence="1 7">
        <text>guanosine(46) in tRNA + S-adenosyl-L-methionine = N(7)-methylguanosine(46) in tRNA + S-adenosyl-L-homocysteine</text>
        <dbReference type="Rhea" id="RHEA:42708"/>
        <dbReference type="Rhea" id="RHEA-COMP:10188"/>
        <dbReference type="Rhea" id="RHEA-COMP:10189"/>
        <dbReference type="ChEBI" id="CHEBI:57856"/>
        <dbReference type="ChEBI" id="CHEBI:59789"/>
        <dbReference type="ChEBI" id="CHEBI:74269"/>
        <dbReference type="ChEBI" id="CHEBI:74480"/>
        <dbReference type="EC" id="2.1.1.33"/>
    </reaction>
</comment>
<dbReference type="PANTHER" id="PTHR23417:SF14">
    <property type="entry name" value="PENTACOTRIPEPTIDE-REPEAT REGION OF PRORP DOMAIN-CONTAINING PROTEIN"/>
    <property type="match status" value="1"/>
</dbReference>
<name>A0ABT7HIB0_9FUSO</name>
<dbReference type="InterPro" id="IPR029063">
    <property type="entry name" value="SAM-dependent_MTases_sf"/>
</dbReference>
<dbReference type="EMBL" id="JASSPP010000002">
    <property type="protein sequence ID" value="MDK9580252.1"/>
    <property type="molecule type" value="Genomic_DNA"/>
</dbReference>
<keyword evidence="6 7" id="KW-0819">tRNA processing</keyword>
<dbReference type="CDD" id="cd02440">
    <property type="entry name" value="AdoMet_MTases"/>
    <property type="match status" value="1"/>
</dbReference>
<comment type="caution">
    <text evidence="7">Lacks conserved residue(s) required for the propagation of feature annotation.</text>
</comment>
<dbReference type="PANTHER" id="PTHR23417">
    <property type="entry name" value="3-DEOXY-D-MANNO-OCTULOSONIC-ACID TRANSFERASE/TRNA GUANINE-N 7 - -METHYLTRANSFERASE"/>
    <property type="match status" value="1"/>
</dbReference>
<feature type="binding site" evidence="7">
    <location>
        <position position="114"/>
    </location>
    <ligand>
        <name>S-adenosyl-L-methionine</name>
        <dbReference type="ChEBI" id="CHEBI:59789"/>
    </ligand>
</feature>
<evidence type="ECO:0000313" key="8">
    <source>
        <dbReference type="EMBL" id="MDK9580252.1"/>
    </source>
</evidence>
<dbReference type="Pfam" id="PF02390">
    <property type="entry name" value="Methyltransf_4"/>
    <property type="match status" value="1"/>
</dbReference>
<accession>A0ABT7HIB0</accession>
<evidence type="ECO:0000256" key="1">
    <source>
        <dbReference type="ARBA" id="ARBA00000142"/>
    </source>
</evidence>
<dbReference type="SUPFAM" id="SSF53335">
    <property type="entry name" value="S-adenosyl-L-methionine-dependent methyltransferases"/>
    <property type="match status" value="1"/>
</dbReference>
<dbReference type="InterPro" id="IPR055361">
    <property type="entry name" value="tRNA_methyltr_TrmB_bact"/>
</dbReference>
<evidence type="ECO:0000256" key="2">
    <source>
        <dbReference type="ARBA" id="ARBA00003015"/>
    </source>
</evidence>
<feature type="binding site" evidence="7">
    <location>
        <position position="87"/>
    </location>
    <ligand>
        <name>S-adenosyl-L-methionine</name>
        <dbReference type="ChEBI" id="CHEBI:59789"/>
    </ligand>
</feature>
<feature type="binding site" evidence="7">
    <location>
        <position position="170"/>
    </location>
    <ligand>
        <name>substrate</name>
    </ligand>
</feature>
<keyword evidence="3 7" id="KW-0489">Methyltransferase</keyword>
<evidence type="ECO:0000256" key="6">
    <source>
        <dbReference type="ARBA" id="ARBA00022694"/>
    </source>
</evidence>
<dbReference type="Proteomes" id="UP001225134">
    <property type="component" value="Unassembled WGS sequence"/>
</dbReference>
<keyword evidence="4 7" id="KW-0808">Transferase</keyword>
<comment type="function">
    <text evidence="2 7">Catalyzes the formation of N(7)-methylguanine at position 46 (m7G46) in tRNA.</text>
</comment>
<dbReference type="NCBIfam" id="TIGR00091">
    <property type="entry name" value="tRNA (guanosine(46)-N7)-methyltransferase TrmB"/>
    <property type="match status" value="1"/>
</dbReference>
<gene>
    <name evidence="7 8" type="primary">trmB</name>
    <name evidence="8" type="ORF">QQA45_01800</name>
</gene>
<comment type="pathway">
    <text evidence="7">tRNA modification; N(7)-methylguanine-tRNA biosynthesis.</text>
</comment>
<protein>
    <recommendedName>
        <fullName evidence="7">tRNA (guanine-N(7)-)-methyltransferase</fullName>
        <ecNumber evidence="7">2.1.1.33</ecNumber>
    </recommendedName>
    <alternativeName>
        <fullName evidence="7">tRNA (guanine(46)-N(7))-methyltransferase</fullName>
    </alternativeName>
    <alternativeName>
        <fullName evidence="7">tRNA(m7G46)-methyltransferase</fullName>
    </alternativeName>
</protein>
<evidence type="ECO:0000256" key="4">
    <source>
        <dbReference type="ARBA" id="ARBA00022679"/>
    </source>
</evidence>
<dbReference type="EC" id="2.1.1.33" evidence="7"/>
<keyword evidence="9" id="KW-1185">Reference proteome</keyword>
<evidence type="ECO:0000256" key="7">
    <source>
        <dbReference type="HAMAP-Rule" id="MF_01057"/>
    </source>
</evidence>
<feature type="binding site" evidence="7">
    <location>
        <position position="62"/>
    </location>
    <ligand>
        <name>S-adenosyl-L-methionine</name>
        <dbReference type="ChEBI" id="CHEBI:59789"/>
    </ligand>
</feature>
<comment type="similarity">
    <text evidence="7">Belongs to the class I-like SAM-binding methyltransferase superfamily. TrmB family.</text>
</comment>
<feature type="binding site" evidence="7">
    <location>
        <position position="136"/>
    </location>
    <ligand>
        <name>S-adenosyl-L-methionine</name>
        <dbReference type="ChEBI" id="CHEBI:59789"/>
    </ligand>
</feature>
<reference evidence="8 9" key="1">
    <citation type="submission" date="2023-06" db="EMBL/GenBank/DDBJ databases">
        <title>Antibody response to the Sneathia vaginalis cytopathogenic toxin A during pregnancy.</title>
        <authorList>
            <person name="Mccoy Z.T."/>
            <person name="Serrano M.G."/>
            <person name="Spaine K."/>
            <person name="Edwards D.J."/>
            <person name="Buck G.A."/>
            <person name="Jefferson K."/>
        </authorList>
    </citation>
    <scope>NUCLEOTIDE SEQUENCE [LARGE SCALE GENOMIC DNA]</scope>
    <source>
        <strain evidence="8 9">CCUG 42621</strain>
    </source>
</reference>
<dbReference type="NCBIfam" id="NF001080">
    <property type="entry name" value="PRK00121.2-2"/>
    <property type="match status" value="1"/>
</dbReference>
<evidence type="ECO:0000256" key="5">
    <source>
        <dbReference type="ARBA" id="ARBA00022691"/>
    </source>
</evidence>
<dbReference type="RefSeq" id="WP_285152629.1">
    <property type="nucleotide sequence ID" value="NZ_JASSPP010000002.1"/>
</dbReference>
<dbReference type="PROSITE" id="PS51625">
    <property type="entry name" value="SAM_MT_TRMB"/>
    <property type="match status" value="1"/>
</dbReference>
<dbReference type="Gene3D" id="3.40.50.150">
    <property type="entry name" value="Vaccinia Virus protein VP39"/>
    <property type="match status" value="1"/>
</dbReference>
<dbReference type="InterPro" id="IPR003358">
    <property type="entry name" value="tRNA_(Gua-N-7)_MeTrfase_Trmb"/>
</dbReference>